<sequence>MSLTTWLRQWARRTGPDAATPIRLTLRRIYIMPSDTGVLYATVLFIMLLGAINYGLNLGYALVFLLAGLGFSGMVHTFRNLVHLGIAPGRAEPVFAGETATFHVVISNPHHDIRRAVELAFAGNAVTTLDIPAQGETLAEVYCQALRRGRLVPGRITLSTRYPLGLFRAWSYPYPPLSGLVYPAPLDTPLPPHAPAAYGSQRDGNAGQEDFSGLRLRQPNDSPQHIAWKAVARNIDSQQLLVKQFSGGGASEQILDWALTPEALDDETRLSILTGWILAAEREGLHYGLRLPGIDIAPNNGAAHRAACLEALALYQGQAS</sequence>
<organism evidence="2 3">
    <name type="scientific">Dentiradicibacter hellwigii</name>
    <dbReference type="NCBI Taxonomy" id="3149053"/>
    <lineage>
        <taxon>Bacteria</taxon>
        <taxon>Pseudomonadati</taxon>
        <taxon>Pseudomonadota</taxon>
        <taxon>Betaproteobacteria</taxon>
        <taxon>Rhodocyclales</taxon>
        <taxon>Rhodocyclaceae</taxon>
        <taxon>Dentiradicibacter</taxon>
    </lineage>
</organism>
<reference evidence="3" key="1">
    <citation type="submission" date="2024-06" db="EMBL/GenBank/DDBJ databases">
        <title>Radixoralia hellwigii gen. nov., sp nov., isolated from a root canal in the human oral cavity.</title>
        <authorList>
            <person name="Bartsch S."/>
            <person name="Wittmer A."/>
            <person name="Schulz A.-K."/>
            <person name="Neumann-Schaal M."/>
            <person name="Wolf J."/>
            <person name="Gronow S."/>
            <person name="Tennert C."/>
            <person name="Haecker G."/>
            <person name="Cieplik F."/>
            <person name="Al-Ahmad A."/>
        </authorList>
    </citation>
    <scope>NUCLEOTIDE SEQUENCE [LARGE SCALE GENOMIC DNA]</scope>
    <source>
        <strain evidence="3">Wk13</strain>
    </source>
</reference>
<gene>
    <name evidence="2" type="ORF">ABCS64_03220</name>
</gene>
<dbReference type="RefSeq" id="WP_418890484.1">
    <property type="nucleotide sequence ID" value="NZ_JBEUWX010000002.1"/>
</dbReference>
<name>A0ABV4UCF8_9RHOO</name>
<keyword evidence="3" id="KW-1185">Reference proteome</keyword>
<feature type="transmembrane region" description="Helical" evidence="1">
    <location>
        <begin position="37"/>
        <end position="56"/>
    </location>
</feature>
<evidence type="ECO:0000313" key="3">
    <source>
        <dbReference type="Proteomes" id="UP001574673"/>
    </source>
</evidence>
<dbReference type="PANTHER" id="PTHR34351:SF1">
    <property type="entry name" value="SLR1927 PROTEIN"/>
    <property type="match status" value="1"/>
</dbReference>
<evidence type="ECO:0000256" key="1">
    <source>
        <dbReference type="SAM" id="Phobius"/>
    </source>
</evidence>
<feature type="transmembrane region" description="Helical" evidence="1">
    <location>
        <begin position="62"/>
        <end position="82"/>
    </location>
</feature>
<evidence type="ECO:0000313" key="2">
    <source>
        <dbReference type="EMBL" id="MFA9949346.1"/>
    </source>
</evidence>
<dbReference type="Proteomes" id="UP001574673">
    <property type="component" value="Unassembled WGS sequence"/>
</dbReference>
<keyword evidence="1" id="KW-1133">Transmembrane helix</keyword>
<accession>A0ABV4UCF8</accession>
<keyword evidence="1" id="KW-0812">Transmembrane</keyword>
<comment type="caution">
    <text evidence="2">The sequence shown here is derived from an EMBL/GenBank/DDBJ whole genome shotgun (WGS) entry which is preliminary data.</text>
</comment>
<proteinExistence type="predicted"/>
<dbReference type="PANTHER" id="PTHR34351">
    <property type="entry name" value="SLR1927 PROTEIN-RELATED"/>
    <property type="match status" value="1"/>
</dbReference>
<dbReference type="EMBL" id="JBEUWX010000002">
    <property type="protein sequence ID" value="MFA9949346.1"/>
    <property type="molecule type" value="Genomic_DNA"/>
</dbReference>
<protein>
    <submittedName>
        <fullName evidence="2">DUF58 domain-containing protein</fullName>
    </submittedName>
</protein>
<keyword evidence="1" id="KW-0472">Membrane</keyword>